<evidence type="ECO:0000313" key="2">
    <source>
        <dbReference type="EMBL" id="MEK8052501.1"/>
    </source>
</evidence>
<gene>
    <name evidence="2" type="ORF">AACH10_19770</name>
</gene>
<evidence type="ECO:0000313" key="3">
    <source>
        <dbReference type="Proteomes" id="UP001365405"/>
    </source>
</evidence>
<name>A0ABU9CNR3_9BURK</name>
<feature type="chain" id="PRO_5046002532" description="Cytochrome D1" evidence="1">
    <location>
        <begin position="24"/>
        <end position="631"/>
    </location>
</feature>
<dbReference type="Proteomes" id="UP001365405">
    <property type="component" value="Unassembled WGS sequence"/>
</dbReference>
<dbReference type="RefSeq" id="WP_341412207.1">
    <property type="nucleotide sequence ID" value="NZ_JBBUTH010000009.1"/>
</dbReference>
<dbReference type="InterPro" id="IPR011048">
    <property type="entry name" value="Haem_d1_sf"/>
</dbReference>
<organism evidence="2 3">
    <name type="scientific">Pseudaquabacterium inlustre</name>
    <dbReference type="NCBI Taxonomy" id="2984192"/>
    <lineage>
        <taxon>Bacteria</taxon>
        <taxon>Pseudomonadati</taxon>
        <taxon>Pseudomonadota</taxon>
        <taxon>Betaproteobacteria</taxon>
        <taxon>Burkholderiales</taxon>
        <taxon>Sphaerotilaceae</taxon>
        <taxon>Pseudaquabacterium</taxon>
    </lineage>
</organism>
<dbReference type="EMBL" id="JBBUTH010000009">
    <property type="protein sequence ID" value="MEK8052501.1"/>
    <property type="molecule type" value="Genomic_DNA"/>
</dbReference>
<accession>A0ABU9CNR3</accession>
<feature type="signal peptide" evidence="1">
    <location>
        <begin position="1"/>
        <end position="23"/>
    </location>
</feature>
<dbReference type="PANTHER" id="PTHR47197:SF3">
    <property type="entry name" value="DIHYDRO-HEME D1 DEHYDROGENASE"/>
    <property type="match status" value="1"/>
</dbReference>
<dbReference type="PANTHER" id="PTHR47197">
    <property type="entry name" value="PROTEIN NIRF"/>
    <property type="match status" value="1"/>
</dbReference>
<keyword evidence="1" id="KW-0732">Signal</keyword>
<sequence length="631" mass="66940">MQSISALRFCLGLALAIAGLPLAAQDELPWQRQASEGGVAVSVSLQESDTAPRADRGVPLQRELRLDVRVADAASGTALPGVRPRVWLARQAAPGAEACADQARRFVAGRVSQRADRDFNQQLLATLNSDATLSLISPQFAVGSTRLESLITLPGPGADWVYLSGRDQLLVTLPAQGQLAVVDMAAQKLLRRIDLGAGQPRRLVVTPDERRAFVAMDDADALAVVDLAEPDTPVRRLDIGAGLHGLALSDDGSRLVVTSSSAGRVTLIDTARAATLAAHALAGTPLAVAVSPLSRRAYVARANADSLAVLALDDGRLEAPLPFASGVVHLRAAPDGRHLLGLSPRADRLHVLDVARGRLLGSTATVEAPDQIAFTARFAYVRGLGALSVTLLDLAALARGELATNQVPMYQQRPDSQAASLGVADMIVPAPDGAGVLVANGADTAIYAYMEGMQAPQGSYRTYSRAVQGLKLLDRGLREQRPGEWQTRLRLDRGGHYQLLVLTDQPRLLRCFALDVDERGQTAEGQRVQTRFSVAGPARAGQPLAVRVELRDGDSGQPLTGLGDVQLMLLELPGLAQRRAFAAEEAPGVYRLVDTLPREGRWRVALQVASRGLSFERSATLDLDVAPAGAP</sequence>
<dbReference type="InterPro" id="IPR051200">
    <property type="entry name" value="Host-pathogen_enzymatic-act"/>
</dbReference>
<reference evidence="2 3" key="1">
    <citation type="submission" date="2024-04" db="EMBL/GenBank/DDBJ databases">
        <title>Novel species of the genus Ideonella isolated from streams.</title>
        <authorList>
            <person name="Lu H."/>
        </authorList>
    </citation>
    <scope>NUCLEOTIDE SEQUENCE [LARGE SCALE GENOMIC DNA]</scope>
    <source>
        <strain evidence="2 3">DXS22W</strain>
    </source>
</reference>
<protein>
    <recommendedName>
        <fullName evidence="4">Cytochrome D1</fullName>
    </recommendedName>
</protein>
<evidence type="ECO:0000256" key="1">
    <source>
        <dbReference type="SAM" id="SignalP"/>
    </source>
</evidence>
<proteinExistence type="predicted"/>
<dbReference type="InterPro" id="IPR015943">
    <property type="entry name" value="WD40/YVTN_repeat-like_dom_sf"/>
</dbReference>
<dbReference type="Gene3D" id="2.130.10.10">
    <property type="entry name" value="YVTN repeat-like/Quinoprotein amine dehydrogenase"/>
    <property type="match status" value="2"/>
</dbReference>
<comment type="caution">
    <text evidence="2">The sequence shown here is derived from an EMBL/GenBank/DDBJ whole genome shotgun (WGS) entry which is preliminary data.</text>
</comment>
<dbReference type="SUPFAM" id="SSF51004">
    <property type="entry name" value="C-terminal (heme d1) domain of cytochrome cd1-nitrite reductase"/>
    <property type="match status" value="1"/>
</dbReference>
<evidence type="ECO:0008006" key="4">
    <source>
        <dbReference type="Google" id="ProtNLM"/>
    </source>
</evidence>
<keyword evidence="3" id="KW-1185">Reference proteome</keyword>